<dbReference type="EMBL" id="OU898280">
    <property type="protein sequence ID" value="CAG9835057.1"/>
    <property type="molecule type" value="Genomic_DNA"/>
</dbReference>
<keyword evidence="14 15" id="KW-0539">Nucleus</keyword>
<dbReference type="GO" id="GO:0005634">
    <property type="term" value="C:nucleus"/>
    <property type="evidence" value="ECO:0007669"/>
    <property type="project" value="UniProtKB-SubCell"/>
</dbReference>
<keyword evidence="7 15" id="KW-0479">Metal-binding</keyword>
<feature type="compositionally biased region" description="Polar residues" evidence="16">
    <location>
        <begin position="272"/>
        <end position="281"/>
    </location>
</feature>
<evidence type="ECO:0000256" key="12">
    <source>
        <dbReference type="ARBA" id="ARBA00023172"/>
    </source>
</evidence>
<dbReference type="PANTHER" id="PTHR20973">
    <property type="entry name" value="NON-SMC ELEMENT 1-RELATED"/>
    <property type="match status" value="1"/>
</dbReference>
<dbReference type="GO" id="GO:0008270">
    <property type="term" value="F:zinc ion binding"/>
    <property type="evidence" value="ECO:0007669"/>
    <property type="project" value="UniProtKB-KW"/>
</dbReference>
<evidence type="ECO:0000256" key="4">
    <source>
        <dbReference type="ARBA" id="ARBA00012483"/>
    </source>
</evidence>
<dbReference type="OrthoDB" id="185455at2759"/>
<keyword evidence="12 15" id="KW-0233">DNA recombination</keyword>
<evidence type="ECO:0000256" key="15">
    <source>
        <dbReference type="RuleBase" id="RU368018"/>
    </source>
</evidence>
<evidence type="ECO:0000256" key="5">
    <source>
        <dbReference type="ARBA" id="ARBA00019422"/>
    </source>
</evidence>
<comment type="catalytic activity">
    <reaction evidence="1 15">
        <text>S-ubiquitinyl-[E2 ubiquitin-conjugating enzyme]-L-cysteine + [acceptor protein]-L-lysine = [E2 ubiquitin-conjugating enzyme]-L-cysteine + N(6)-ubiquitinyl-[acceptor protein]-L-lysine.</text>
        <dbReference type="EC" id="2.3.2.27"/>
    </reaction>
</comment>
<dbReference type="GO" id="GO:0061630">
    <property type="term" value="F:ubiquitin protein ligase activity"/>
    <property type="evidence" value="ECO:0007669"/>
    <property type="project" value="UniProtKB-EC"/>
</dbReference>
<evidence type="ECO:0000256" key="2">
    <source>
        <dbReference type="ARBA" id="ARBA00004123"/>
    </source>
</evidence>
<evidence type="ECO:0000313" key="18">
    <source>
        <dbReference type="EMBL" id="CAG9835057.1"/>
    </source>
</evidence>
<keyword evidence="19" id="KW-1185">Reference proteome</keyword>
<gene>
    <name evidence="18" type="ORF">DIABBA_LOCUS8300</name>
</gene>
<feature type="region of interest" description="Disordered" evidence="16">
    <location>
        <begin position="239"/>
        <end position="295"/>
    </location>
</feature>
<evidence type="ECO:0000256" key="8">
    <source>
        <dbReference type="ARBA" id="ARBA00022763"/>
    </source>
</evidence>
<evidence type="ECO:0000259" key="17">
    <source>
        <dbReference type="Pfam" id="PF08746"/>
    </source>
</evidence>
<evidence type="ECO:0000256" key="3">
    <source>
        <dbReference type="ARBA" id="ARBA00010258"/>
    </source>
</evidence>
<keyword evidence="10 15" id="KW-0833">Ubl conjugation pathway</keyword>
<dbReference type="Gene3D" id="3.90.1150.220">
    <property type="match status" value="1"/>
</dbReference>
<sequence length="295" mass="34432">MELTNNHRYFIQYMLKNGVTTINNAQKYCDYISEGEIESLAQLKTLVIEINREISKQCYKLVFNTCEVTNEPYLIWLNTKNDDISKLQISYSSLELEYFHVILQEILRSEEHRITFIVCLNLTSTLTASYSRENGEQVLRKWIKNGYFINKNPYVYLGPRLILEFTSYLKTHLPDSICNLCSELVFWGKSCESCYKTFHIHCIKKYLENQQNCPCCLTEWMSSIEDQSNVEYTNEIEHADNSQTTESDVSNSMDVDDISPTQTRTGRRSGRKNISITSTNEDINEPGPSTRKRHR</sequence>
<evidence type="ECO:0000256" key="7">
    <source>
        <dbReference type="ARBA" id="ARBA00022723"/>
    </source>
</evidence>
<dbReference type="InterPro" id="IPR036388">
    <property type="entry name" value="WH-like_DNA-bd_sf"/>
</dbReference>
<dbReference type="InterPro" id="IPR014857">
    <property type="entry name" value="Nse1_RING_C4HC3-type"/>
</dbReference>
<comment type="similarity">
    <text evidence="3 15">Belongs to the NSE1 family.</text>
</comment>
<reference evidence="18" key="1">
    <citation type="submission" date="2022-01" db="EMBL/GenBank/DDBJ databases">
        <authorList>
            <person name="King R."/>
        </authorList>
    </citation>
    <scope>NUCLEOTIDE SEQUENCE</scope>
</reference>
<accession>A0A9N9T3I9</accession>
<evidence type="ECO:0000256" key="9">
    <source>
        <dbReference type="ARBA" id="ARBA00022771"/>
    </source>
</evidence>
<organism evidence="18 19">
    <name type="scientific">Diabrotica balteata</name>
    <name type="common">Banded cucumber beetle</name>
    <dbReference type="NCBI Taxonomy" id="107213"/>
    <lineage>
        <taxon>Eukaryota</taxon>
        <taxon>Metazoa</taxon>
        <taxon>Ecdysozoa</taxon>
        <taxon>Arthropoda</taxon>
        <taxon>Hexapoda</taxon>
        <taxon>Insecta</taxon>
        <taxon>Pterygota</taxon>
        <taxon>Neoptera</taxon>
        <taxon>Endopterygota</taxon>
        <taxon>Coleoptera</taxon>
        <taxon>Polyphaga</taxon>
        <taxon>Cucujiformia</taxon>
        <taxon>Chrysomeloidea</taxon>
        <taxon>Chrysomelidae</taxon>
        <taxon>Galerucinae</taxon>
        <taxon>Diabroticina</taxon>
        <taxon>Diabroticites</taxon>
        <taxon>Diabrotica</taxon>
    </lineage>
</organism>
<comment type="subunit">
    <text evidence="15">Component of the Smc5-Smc6 complex.</text>
</comment>
<evidence type="ECO:0000256" key="14">
    <source>
        <dbReference type="ARBA" id="ARBA00023242"/>
    </source>
</evidence>
<dbReference type="GO" id="GO:0030915">
    <property type="term" value="C:Smc5-Smc6 complex"/>
    <property type="evidence" value="ECO:0007669"/>
    <property type="project" value="UniProtKB-UniRule"/>
</dbReference>
<evidence type="ECO:0000256" key="10">
    <source>
        <dbReference type="ARBA" id="ARBA00022786"/>
    </source>
</evidence>
<evidence type="ECO:0000256" key="16">
    <source>
        <dbReference type="SAM" id="MobiDB-lite"/>
    </source>
</evidence>
<comment type="subcellular location">
    <subcellularLocation>
        <location evidence="2 15">Nucleus</location>
    </subcellularLocation>
</comment>
<dbReference type="Proteomes" id="UP001153709">
    <property type="component" value="Chromosome 5"/>
</dbReference>
<feature type="compositionally biased region" description="Polar residues" evidence="16">
    <location>
        <begin position="241"/>
        <end position="264"/>
    </location>
</feature>
<dbReference type="Gene3D" id="1.10.10.10">
    <property type="entry name" value="Winged helix-like DNA-binding domain superfamily/Winged helix DNA-binding domain"/>
    <property type="match status" value="1"/>
</dbReference>
<evidence type="ECO:0000256" key="1">
    <source>
        <dbReference type="ARBA" id="ARBA00000900"/>
    </source>
</evidence>
<dbReference type="AlphaFoldDB" id="A0A9N9T3I9"/>
<evidence type="ECO:0000256" key="11">
    <source>
        <dbReference type="ARBA" id="ARBA00022833"/>
    </source>
</evidence>
<feature type="domain" description="Non-structural maintenance of chromosomes element 1 RING C4HC3-type" evidence="17">
    <location>
        <begin position="178"/>
        <end position="216"/>
    </location>
</feature>
<dbReference type="InterPro" id="IPR013083">
    <property type="entry name" value="Znf_RING/FYVE/PHD"/>
</dbReference>
<evidence type="ECO:0000313" key="19">
    <source>
        <dbReference type="Proteomes" id="UP001153709"/>
    </source>
</evidence>
<dbReference type="Gene3D" id="3.30.40.10">
    <property type="entry name" value="Zinc/RING finger domain, C3HC4 (zinc finger)"/>
    <property type="match status" value="1"/>
</dbReference>
<dbReference type="InterPro" id="IPR011513">
    <property type="entry name" value="Nse1"/>
</dbReference>
<dbReference type="EC" id="2.3.2.27" evidence="4 15"/>
<keyword evidence="9 15" id="KW-0863">Zinc-finger</keyword>
<evidence type="ECO:0000256" key="6">
    <source>
        <dbReference type="ARBA" id="ARBA00022679"/>
    </source>
</evidence>
<dbReference type="GO" id="GO:0000724">
    <property type="term" value="P:double-strand break repair via homologous recombination"/>
    <property type="evidence" value="ECO:0007669"/>
    <property type="project" value="TreeGrafter"/>
</dbReference>
<proteinExistence type="inferred from homology"/>
<protein>
    <recommendedName>
        <fullName evidence="5 15">Non-structural maintenance of chromosomes element 1 homolog</fullName>
        <ecNumber evidence="4 15">2.3.2.27</ecNumber>
    </recommendedName>
</protein>
<dbReference type="Pfam" id="PF07574">
    <property type="entry name" value="SMC_Nse1"/>
    <property type="match status" value="1"/>
</dbReference>
<dbReference type="SUPFAM" id="SSF57850">
    <property type="entry name" value="RING/U-box"/>
    <property type="match status" value="1"/>
</dbReference>
<dbReference type="PANTHER" id="PTHR20973:SF0">
    <property type="entry name" value="NON-STRUCTURAL MAINTENANCE OF CHROMOSOMES ELEMENT 1 HOMOLOG"/>
    <property type="match status" value="1"/>
</dbReference>
<evidence type="ECO:0000256" key="13">
    <source>
        <dbReference type="ARBA" id="ARBA00023204"/>
    </source>
</evidence>
<keyword evidence="8 15" id="KW-0227">DNA damage</keyword>
<keyword evidence="13 15" id="KW-0234">DNA repair</keyword>
<dbReference type="Pfam" id="PF08746">
    <property type="entry name" value="zf-RING-like"/>
    <property type="match status" value="1"/>
</dbReference>
<keyword evidence="11 15" id="KW-0862">Zinc</keyword>
<name>A0A9N9T3I9_DIABA</name>
<keyword evidence="6 15" id="KW-0808">Transferase</keyword>